<sequence length="74" mass="7787">MEAGFIPVSAPGGGGTVPPPAVVAPPANVIRAPGLKRGKMEEAISDRLLRRRPTRDCQSVSLRAWLASDVPRSV</sequence>
<reference evidence="2 3" key="1">
    <citation type="journal article" date="2011" name="Cell">
        <title>The monarch butterfly genome yields insights into long-distance migration.</title>
        <authorList>
            <person name="Zhan S."/>
            <person name="Merlin C."/>
            <person name="Boore J.L."/>
            <person name="Reppert S.M."/>
        </authorList>
    </citation>
    <scope>NUCLEOTIDE SEQUENCE [LARGE SCALE GENOMIC DNA]</scope>
    <source>
        <strain evidence="2">F-2</strain>
    </source>
</reference>
<name>A0A212F6Y3_DANPL</name>
<dbReference type="InParanoid" id="A0A212F6Y3"/>
<evidence type="ECO:0000313" key="3">
    <source>
        <dbReference type="Proteomes" id="UP000007151"/>
    </source>
</evidence>
<keyword evidence="3" id="KW-1185">Reference proteome</keyword>
<organism evidence="2 3">
    <name type="scientific">Danaus plexippus plexippus</name>
    <dbReference type="NCBI Taxonomy" id="278856"/>
    <lineage>
        <taxon>Eukaryota</taxon>
        <taxon>Metazoa</taxon>
        <taxon>Ecdysozoa</taxon>
        <taxon>Arthropoda</taxon>
        <taxon>Hexapoda</taxon>
        <taxon>Insecta</taxon>
        <taxon>Pterygota</taxon>
        <taxon>Neoptera</taxon>
        <taxon>Endopterygota</taxon>
        <taxon>Lepidoptera</taxon>
        <taxon>Glossata</taxon>
        <taxon>Ditrysia</taxon>
        <taxon>Papilionoidea</taxon>
        <taxon>Nymphalidae</taxon>
        <taxon>Danainae</taxon>
        <taxon>Danaini</taxon>
        <taxon>Danaina</taxon>
        <taxon>Danaus</taxon>
        <taxon>Danaus</taxon>
    </lineage>
</organism>
<protein>
    <submittedName>
        <fullName evidence="2">Uncharacterized protein</fullName>
    </submittedName>
</protein>
<feature type="region of interest" description="Disordered" evidence="1">
    <location>
        <begin position="1"/>
        <end position="20"/>
    </location>
</feature>
<dbReference type="EMBL" id="AGBW02009955">
    <property type="protein sequence ID" value="OWR49502.1"/>
    <property type="molecule type" value="Genomic_DNA"/>
</dbReference>
<evidence type="ECO:0000256" key="1">
    <source>
        <dbReference type="SAM" id="MobiDB-lite"/>
    </source>
</evidence>
<dbReference type="KEGG" id="dpl:KGM_203446"/>
<dbReference type="Proteomes" id="UP000007151">
    <property type="component" value="Unassembled WGS sequence"/>
</dbReference>
<gene>
    <name evidence="2" type="ORF">KGM_203446</name>
</gene>
<dbReference type="AlphaFoldDB" id="A0A212F6Y3"/>
<comment type="caution">
    <text evidence="2">The sequence shown here is derived from an EMBL/GenBank/DDBJ whole genome shotgun (WGS) entry which is preliminary data.</text>
</comment>
<accession>A0A212F6Y3</accession>
<evidence type="ECO:0000313" key="2">
    <source>
        <dbReference type="EMBL" id="OWR49502.1"/>
    </source>
</evidence>
<proteinExistence type="predicted"/>